<name>A0A1V4AWN1_9BACT</name>
<dbReference type="Proteomes" id="UP000189681">
    <property type="component" value="Unassembled WGS sequence"/>
</dbReference>
<evidence type="ECO:0000313" key="4">
    <source>
        <dbReference type="Proteomes" id="UP000189681"/>
    </source>
</evidence>
<dbReference type="PANTHER" id="PTHR13420:SF7">
    <property type="entry name" value="UPF0235 PROTEIN C15ORF40"/>
    <property type="match status" value="1"/>
</dbReference>
<dbReference type="SUPFAM" id="SSF69786">
    <property type="entry name" value="YggU-like"/>
    <property type="match status" value="1"/>
</dbReference>
<evidence type="ECO:0000256" key="1">
    <source>
        <dbReference type="ARBA" id="ARBA00010364"/>
    </source>
</evidence>
<dbReference type="GO" id="GO:0005737">
    <property type="term" value="C:cytoplasm"/>
    <property type="evidence" value="ECO:0007669"/>
    <property type="project" value="TreeGrafter"/>
</dbReference>
<sequence length="97" mass="10490">MLNLVAINSGVLLSIRTQPGSSKNRIIGEYGGRLKLAVTAAPEKGKANKAVIELLADTLRIHESSIHIISGESSRDKRVLIEGFILKDLKSLLSQQV</sequence>
<dbReference type="InterPro" id="IPR003746">
    <property type="entry name" value="DUF167"/>
</dbReference>
<evidence type="ECO:0000313" key="3">
    <source>
        <dbReference type="EMBL" id="OOP57524.1"/>
    </source>
</evidence>
<dbReference type="STRING" id="1004156.AYP45_02995"/>
<dbReference type="Gene3D" id="3.30.1200.10">
    <property type="entry name" value="YggU-like"/>
    <property type="match status" value="1"/>
</dbReference>
<accession>A0A1V4AWN1</accession>
<proteinExistence type="inferred from homology"/>
<dbReference type="HAMAP" id="MF_00634">
    <property type="entry name" value="UPF0235"/>
    <property type="match status" value="1"/>
</dbReference>
<comment type="caution">
    <text evidence="3">The sequence shown here is derived from an EMBL/GenBank/DDBJ whole genome shotgun (WGS) entry which is preliminary data.</text>
</comment>
<dbReference type="Pfam" id="PF02594">
    <property type="entry name" value="DUF167"/>
    <property type="match status" value="1"/>
</dbReference>
<evidence type="ECO:0000256" key="2">
    <source>
        <dbReference type="HAMAP-Rule" id="MF_00634"/>
    </source>
</evidence>
<dbReference type="InterPro" id="IPR036591">
    <property type="entry name" value="YggU-like_sf"/>
</dbReference>
<dbReference type="AlphaFoldDB" id="A0A1V4AWN1"/>
<reference evidence="3 4" key="1">
    <citation type="journal article" date="2017" name="Water Res.">
        <title>Discovery and metagenomic analysis of an anammox bacterial enrichment related to Candidatus "Brocadia caroliniensis" in a full-scale glycerol-fed nitritation-denitritation separate centrate treatment process.</title>
        <authorList>
            <person name="Park H."/>
            <person name="Brotto A.C."/>
            <person name="van Loosdrecht M.C."/>
            <person name="Chandran K."/>
        </authorList>
    </citation>
    <scope>NUCLEOTIDE SEQUENCE [LARGE SCALE GENOMIC DNA]</scope>
    <source>
        <strain evidence="3">26THWARD</strain>
    </source>
</reference>
<dbReference type="NCBIfam" id="TIGR00251">
    <property type="entry name" value="DUF167 family protein"/>
    <property type="match status" value="1"/>
</dbReference>
<organism evidence="3 4">
    <name type="scientific">Candidatus Brocadia carolinensis</name>
    <dbReference type="NCBI Taxonomy" id="1004156"/>
    <lineage>
        <taxon>Bacteria</taxon>
        <taxon>Pseudomonadati</taxon>
        <taxon>Planctomycetota</taxon>
        <taxon>Candidatus Brocadiia</taxon>
        <taxon>Candidatus Brocadiales</taxon>
        <taxon>Candidatus Brocadiaceae</taxon>
        <taxon>Candidatus Brocadia</taxon>
    </lineage>
</organism>
<protein>
    <recommendedName>
        <fullName evidence="2">UPF0235 protein AYP45_02995</fullName>
    </recommendedName>
</protein>
<dbReference type="EMBL" id="AYTS01000026">
    <property type="protein sequence ID" value="OOP57524.1"/>
    <property type="molecule type" value="Genomic_DNA"/>
</dbReference>
<gene>
    <name evidence="3" type="ORF">AYP45_02995</name>
</gene>
<dbReference type="SMART" id="SM01152">
    <property type="entry name" value="DUF167"/>
    <property type="match status" value="1"/>
</dbReference>
<comment type="similarity">
    <text evidence="1 2">Belongs to the UPF0235 family.</text>
</comment>
<dbReference type="PANTHER" id="PTHR13420">
    <property type="entry name" value="UPF0235 PROTEIN C15ORF40"/>
    <property type="match status" value="1"/>
</dbReference>